<proteinExistence type="predicted"/>
<dbReference type="RefSeq" id="WP_012466999.1">
    <property type="nucleotide sequence ID" value="NC_010803.1"/>
</dbReference>
<protein>
    <submittedName>
        <fullName evidence="2">Uncharacterized protein</fullName>
    </submittedName>
</protein>
<feature type="compositionally biased region" description="Basic and acidic residues" evidence="1">
    <location>
        <begin position="755"/>
        <end position="771"/>
    </location>
</feature>
<name>B3EGC1_CHLL2</name>
<dbReference type="HOGENOM" id="CLU_006178_0_0_10"/>
<dbReference type="KEGG" id="cli:Clim_2106"/>
<dbReference type="EMBL" id="CP001097">
    <property type="protein sequence ID" value="ACD91130.1"/>
    <property type="molecule type" value="Genomic_DNA"/>
</dbReference>
<evidence type="ECO:0000256" key="1">
    <source>
        <dbReference type="SAM" id="MobiDB-lite"/>
    </source>
</evidence>
<dbReference type="STRING" id="290315.Clim_2106"/>
<dbReference type="SUPFAM" id="SSF52540">
    <property type="entry name" value="P-loop containing nucleoside triphosphate hydrolases"/>
    <property type="match status" value="1"/>
</dbReference>
<feature type="region of interest" description="Disordered" evidence="1">
    <location>
        <begin position="745"/>
        <end position="771"/>
    </location>
</feature>
<dbReference type="eggNOG" id="COG5635">
    <property type="taxonomic scope" value="Bacteria"/>
</dbReference>
<dbReference type="Proteomes" id="UP000008841">
    <property type="component" value="Chromosome"/>
</dbReference>
<reference evidence="2 3" key="1">
    <citation type="submission" date="2008-05" db="EMBL/GenBank/DDBJ databases">
        <title>Complete sequence of Chlorobium limicola DSM 245.</title>
        <authorList>
            <consortium name="US DOE Joint Genome Institute"/>
            <person name="Lucas S."/>
            <person name="Copeland A."/>
            <person name="Lapidus A."/>
            <person name="Glavina del Rio T."/>
            <person name="Dalin E."/>
            <person name="Tice H."/>
            <person name="Bruce D."/>
            <person name="Goodwin L."/>
            <person name="Pitluck S."/>
            <person name="Schmutz J."/>
            <person name="Larimer F."/>
            <person name="Land M."/>
            <person name="Hauser L."/>
            <person name="Kyrpides N."/>
            <person name="Ovchinnikova G."/>
            <person name="Zhao F."/>
            <person name="Li T."/>
            <person name="Liu Z."/>
            <person name="Overmann J."/>
            <person name="Bryant D.A."/>
            <person name="Richardson P."/>
        </authorList>
    </citation>
    <scope>NUCLEOTIDE SEQUENCE [LARGE SCALE GENOMIC DNA]</scope>
    <source>
        <strain evidence="3">DSM 245 / NBRC 103803 / 6330</strain>
    </source>
</reference>
<dbReference type="OrthoDB" id="9004810at2"/>
<dbReference type="InterPro" id="IPR027417">
    <property type="entry name" value="P-loop_NTPase"/>
</dbReference>
<gene>
    <name evidence="2" type="ordered locus">Clim_2106</name>
</gene>
<feature type="compositionally biased region" description="Basic residues" evidence="1">
    <location>
        <begin position="745"/>
        <end position="754"/>
    </location>
</feature>
<accession>B3EGC1</accession>
<evidence type="ECO:0000313" key="3">
    <source>
        <dbReference type="Proteomes" id="UP000008841"/>
    </source>
</evidence>
<evidence type="ECO:0000313" key="2">
    <source>
        <dbReference type="EMBL" id="ACD91130.1"/>
    </source>
</evidence>
<organism evidence="2 3">
    <name type="scientific">Chlorobium limicola (strain DSM 245 / NBRC 103803 / 6330)</name>
    <dbReference type="NCBI Taxonomy" id="290315"/>
    <lineage>
        <taxon>Bacteria</taxon>
        <taxon>Pseudomonadati</taxon>
        <taxon>Chlorobiota</taxon>
        <taxon>Chlorobiia</taxon>
        <taxon>Chlorobiales</taxon>
        <taxon>Chlorobiaceae</taxon>
        <taxon>Chlorobium/Pelodictyon group</taxon>
        <taxon>Chlorobium</taxon>
    </lineage>
</organism>
<sequence length="1327" mass="154397">MATVPYIDRHLRLENQQISTDEFIDKLGVAVVLAEPGAGKTRLLEQLRELLDVPIYRASIFRHKNQIEWPDPLLIDAFDEVAKMDLSAIDQIIVKAAESGIQRVIFATRSSEWAESQTKTVRDSFSLIPLLVYLEAFSLQEQQQYFNAYAPGYDFYEFYLEVERMQLQPLAGNPKFLEMLVDAYFQNNKRFESKAQIYHDSIHSAARESNAIASCRNRPSAEKTIEIAAEIFTKLLLSGASGVAISEFIASIDYPYLNSISDNLAIDPWHVLDTKLFKPGSHTDQHEPSHKIISEYCAARYLTDKIKDQSDLFSLEQCLAIMAPNGVIRDELRGLLGWMATFGDRTIQERAIEIDAYAVLANGDPSQLDISSKHLLLNALKSLWEKDPHFRRLDQWRRFNVSGFFTPELIAEVGVLIDGRTPKSSLTGLLLELLQDFSDFTPISKQLKAILLDQEENESNREMALNLLKDADIDESRKIFQILIAEDTRDSLFLVSRLVASIGISRFTDEDLLLFIRKLADFYNPKLNKHYKSVFFIKDFIRLLESKQCEFLLDELSETLVCMRLDTSNDDAWMRNEAESKVIGLLLDRFFELHPRTDNPERLWRWTKCLRYEHHKNEGESISVRALANNHDLRRSVQQIAFSGLNDQDEIWSLMHESFIFHAHSGLRFIQYDMEALAQFAFETKNLPLWTTLWKGHNIYSKEHAVDPLRRLMRSHSRQNQDFLKAWHKRKHEWNEKKAFFNGRRHKRTSKRWKLKEERRKQNNRSNYEKNKELIESGQHYGWLKIFADLYLFQDRTENDFAYVDDASIEKALRNCFTFLQDHIPTLKEAALWKNADLLRVLSAACLAHFKYQGNLSAIAIPVLRIVKADWQGYFGISEKESKAFEQEISRSIFMDESSKRNFLIEYLTPQFANQEHSDAPRLLEKPEFKDGRAELALEWLEIQSKIPFHTAEYLFRLAATHPDKNRFSQMVAKKFDESKSEKERDGKNPVLYGFWALRAFLYLGFEESSAKNWLKEDKRNIFGLEHLLGTWDREENAFWINLNARKIYHILDTYVDEWPKVFLPNSWGTDSPENETAYRFLTDIIWKFREANPEEALPLLDKMLEDQRFTEFHNVVKTLKETARRKKALHDFRAPTPENICAFLESRKIVSVENLRALLIDELRAYQKWLTGASTDPVEVFYDGSNHVNETTASKRVVEDLQNRFNALNLSVSIEHHMANSNRCDITVTTVIDGREIMLVIEAKGQWHQELFAAASFQLSERYCIHPSAADQGVYLVYWFGQRVEVEGRVKHHIASPEELRKQLIDSMDEALKSKIDVFVLDLSKS</sequence>